<keyword evidence="7 21" id="KW-0808">Transferase</keyword>
<keyword evidence="22" id="KW-1185">Reference proteome</keyword>
<comment type="similarity">
    <text evidence="3">Belongs to the etk/wzc family.</text>
</comment>
<feature type="transmembrane region" description="Helical" evidence="17">
    <location>
        <begin position="30"/>
        <end position="51"/>
    </location>
</feature>
<keyword evidence="6" id="KW-0997">Cell inner membrane</keyword>
<evidence type="ECO:0000256" key="11">
    <source>
        <dbReference type="ARBA" id="ARBA00022840"/>
    </source>
</evidence>
<dbReference type="Proteomes" id="UP000663637">
    <property type="component" value="Chromosome"/>
</dbReference>
<keyword evidence="14" id="KW-0829">Tyrosine-protein kinase</keyword>
<dbReference type="InterPro" id="IPR032807">
    <property type="entry name" value="GNVR"/>
</dbReference>
<keyword evidence="13 17" id="KW-0472">Membrane</keyword>
<dbReference type="PANTHER" id="PTHR32309">
    <property type="entry name" value="TYROSINE-PROTEIN KINASE"/>
    <property type="match status" value="1"/>
</dbReference>
<comment type="catalytic activity">
    <reaction evidence="15">
        <text>L-tyrosyl-[protein] + ATP = O-phospho-L-tyrosyl-[protein] + ADP + H(+)</text>
        <dbReference type="Rhea" id="RHEA:10596"/>
        <dbReference type="Rhea" id="RHEA-COMP:10136"/>
        <dbReference type="Rhea" id="RHEA-COMP:20101"/>
        <dbReference type="ChEBI" id="CHEBI:15378"/>
        <dbReference type="ChEBI" id="CHEBI:30616"/>
        <dbReference type="ChEBI" id="CHEBI:46858"/>
        <dbReference type="ChEBI" id="CHEBI:61978"/>
        <dbReference type="ChEBI" id="CHEBI:456216"/>
        <dbReference type="EC" id="2.7.10.2"/>
    </reaction>
</comment>
<dbReference type="Pfam" id="PF13807">
    <property type="entry name" value="GNVR"/>
    <property type="match status" value="1"/>
</dbReference>
<evidence type="ECO:0000256" key="14">
    <source>
        <dbReference type="ARBA" id="ARBA00023137"/>
    </source>
</evidence>
<dbReference type="EMBL" id="CP061510">
    <property type="protein sequence ID" value="QSB45027.1"/>
    <property type="molecule type" value="Genomic_DNA"/>
</dbReference>
<dbReference type="EC" id="2.7.10.2" evidence="4"/>
<feature type="coiled-coil region" evidence="16">
    <location>
        <begin position="262"/>
        <end position="350"/>
    </location>
</feature>
<keyword evidence="11" id="KW-0067">ATP-binding</keyword>
<evidence type="ECO:0000313" key="22">
    <source>
        <dbReference type="Proteomes" id="UP000663637"/>
    </source>
</evidence>
<evidence type="ECO:0000256" key="13">
    <source>
        <dbReference type="ARBA" id="ARBA00023136"/>
    </source>
</evidence>
<comment type="similarity">
    <text evidence="2">Belongs to the CpsD/CapB family.</text>
</comment>
<dbReference type="InterPro" id="IPR025669">
    <property type="entry name" value="AAA_dom"/>
</dbReference>
<evidence type="ECO:0000256" key="7">
    <source>
        <dbReference type="ARBA" id="ARBA00022679"/>
    </source>
</evidence>
<evidence type="ECO:0000256" key="9">
    <source>
        <dbReference type="ARBA" id="ARBA00022741"/>
    </source>
</evidence>
<evidence type="ECO:0000256" key="17">
    <source>
        <dbReference type="SAM" id="Phobius"/>
    </source>
</evidence>
<feature type="domain" description="Polysaccharide chain length determinant N-terminal" evidence="18">
    <location>
        <begin position="24"/>
        <end position="109"/>
    </location>
</feature>
<comment type="subcellular location">
    <subcellularLocation>
        <location evidence="1">Cell inner membrane</location>
        <topology evidence="1">Multi-pass membrane protein</topology>
    </subcellularLocation>
</comment>
<evidence type="ECO:0000256" key="8">
    <source>
        <dbReference type="ARBA" id="ARBA00022692"/>
    </source>
</evidence>
<reference evidence="21 22" key="1">
    <citation type="submission" date="2020-09" db="EMBL/GenBank/DDBJ databases">
        <title>Complete genome sequence of altererythrobacter flavus SS-21NJ, isolated from Dongying oil sludge in Shandong province.</title>
        <authorList>
            <person name="Sun S."/>
            <person name="Zhang Z."/>
        </authorList>
    </citation>
    <scope>NUCLEOTIDE SEQUENCE [LARGE SCALE GENOMIC DNA]</scope>
    <source>
        <strain evidence="21 22">SS-21NJ</strain>
    </source>
</reference>
<feature type="domain" description="AAA" evidence="19">
    <location>
        <begin position="543"/>
        <end position="693"/>
    </location>
</feature>
<dbReference type="Gene3D" id="3.40.50.300">
    <property type="entry name" value="P-loop containing nucleotide triphosphate hydrolases"/>
    <property type="match status" value="1"/>
</dbReference>
<gene>
    <name evidence="21" type="ORF">IDJ81_02350</name>
</gene>
<proteinExistence type="inferred from homology"/>
<dbReference type="Pfam" id="PF02706">
    <property type="entry name" value="Wzz"/>
    <property type="match status" value="1"/>
</dbReference>
<evidence type="ECO:0000259" key="18">
    <source>
        <dbReference type="Pfam" id="PF02706"/>
    </source>
</evidence>
<protein>
    <recommendedName>
        <fullName evidence="4">non-specific protein-tyrosine kinase</fullName>
        <ecNumber evidence="4">2.7.10.2</ecNumber>
    </recommendedName>
</protein>
<evidence type="ECO:0000256" key="16">
    <source>
        <dbReference type="SAM" id="Coils"/>
    </source>
</evidence>
<evidence type="ECO:0000256" key="6">
    <source>
        <dbReference type="ARBA" id="ARBA00022519"/>
    </source>
</evidence>
<evidence type="ECO:0000259" key="20">
    <source>
        <dbReference type="Pfam" id="PF13807"/>
    </source>
</evidence>
<keyword evidence="10" id="KW-0418">Kinase</keyword>
<evidence type="ECO:0000256" key="5">
    <source>
        <dbReference type="ARBA" id="ARBA00022475"/>
    </source>
</evidence>
<keyword evidence="5" id="KW-1003">Cell membrane</keyword>
<evidence type="ECO:0000259" key="19">
    <source>
        <dbReference type="Pfam" id="PF13614"/>
    </source>
</evidence>
<evidence type="ECO:0000256" key="10">
    <source>
        <dbReference type="ARBA" id="ARBA00022777"/>
    </source>
</evidence>
<dbReference type="SUPFAM" id="SSF52540">
    <property type="entry name" value="P-loop containing nucleoside triphosphate hydrolases"/>
    <property type="match status" value="1"/>
</dbReference>
<evidence type="ECO:0000256" key="15">
    <source>
        <dbReference type="ARBA" id="ARBA00051245"/>
    </source>
</evidence>
<keyword evidence="9" id="KW-0547">Nucleotide-binding</keyword>
<sequence>MNDDVRLGEQGRQNMAIPVLVQYLQVALRWRFVVAGIIAAALAIGLVVTLLTTPQYTAVARIEISRDQKNITKVEGVESSTAGQDLEFYQTQYNLLQARSLAEYVARKLRLAQSDQFAEAHGIDFSAGLFGIDSGRPMTRDEMHAREEAVVKILLDHVEISPLRGSALVDIRYTSGSPQLSAQIANEWTQQYIAMDLQRRFASTADARTFLEGRLEDLRSKLETSERNVVNYASNKDIVALGKAPGSEGAGTGDQTLVSSDLQALNAQLVQATADRIAAEARMRAGSDKGAAPDPLIANTALAQLRQKRAEVSAEYAKLLVKFDPKYPAAEALQQQIASLDSAIRREEGRLVGLSGSVRSADYKAALERESNLRGKVNALKSRLDLQQRDSIQYNIYKRDADTNRQLYDALLQRYKEIGVAGVGANNIAIIDEALPPNKPSKPSLPLNLLLALLGGLVAAVATVLALDQIDESLRDPSQVNQVLRLPLLGTIPDTDEGDALERLSDVKSDISEAYFSVRSNLAFSTDHGVPRSLMISSSRPAEGKSTTSFAIATVLARTGMNVILIDADMRSPSIHGFVDQTNEFGLSNLLSGTDDWQGMVRTGVETGLDFIAAGPTPPSAAELLSSNRMTELVRKLGETYDCVVIDCPPVLGLADAPLLSRAVEGCIFVSEAEGVSVRGIKSAIGRLEAVHAHIFGIVLTKLRQKSAGYGYGYDYGYGYGRQSD</sequence>
<dbReference type="GO" id="GO:0004715">
    <property type="term" value="F:non-membrane spanning protein tyrosine kinase activity"/>
    <property type="evidence" value="ECO:0007669"/>
    <property type="project" value="UniProtKB-EC"/>
</dbReference>
<feature type="domain" description="Tyrosine-protein kinase G-rich" evidence="20">
    <location>
        <begin position="398"/>
        <end position="466"/>
    </location>
</feature>
<keyword evidence="16" id="KW-0175">Coiled coil</keyword>
<dbReference type="InterPro" id="IPR027417">
    <property type="entry name" value="P-loop_NTPase"/>
</dbReference>
<evidence type="ECO:0000256" key="12">
    <source>
        <dbReference type="ARBA" id="ARBA00022989"/>
    </source>
</evidence>
<organism evidence="21 22">
    <name type="scientific">Tsuneonella flava</name>
    <dbReference type="NCBI Taxonomy" id="2055955"/>
    <lineage>
        <taxon>Bacteria</taxon>
        <taxon>Pseudomonadati</taxon>
        <taxon>Pseudomonadota</taxon>
        <taxon>Alphaproteobacteria</taxon>
        <taxon>Sphingomonadales</taxon>
        <taxon>Erythrobacteraceae</taxon>
        <taxon>Tsuneonella</taxon>
    </lineage>
</organism>
<dbReference type="InterPro" id="IPR005702">
    <property type="entry name" value="Wzc-like_C"/>
</dbReference>
<evidence type="ECO:0000256" key="3">
    <source>
        <dbReference type="ARBA" id="ARBA00008883"/>
    </source>
</evidence>
<evidence type="ECO:0000256" key="1">
    <source>
        <dbReference type="ARBA" id="ARBA00004429"/>
    </source>
</evidence>
<keyword evidence="12 17" id="KW-1133">Transmembrane helix</keyword>
<evidence type="ECO:0000256" key="2">
    <source>
        <dbReference type="ARBA" id="ARBA00007316"/>
    </source>
</evidence>
<dbReference type="RefSeq" id="WP_205443388.1">
    <property type="nucleotide sequence ID" value="NZ_CP061510.1"/>
</dbReference>
<feature type="coiled-coil region" evidence="16">
    <location>
        <begin position="208"/>
        <end position="235"/>
    </location>
</feature>
<dbReference type="InterPro" id="IPR050445">
    <property type="entry name" value="Bact_polysacc_biosynth/exp"/>
</dbReference>
<dbReference type="PANTHER" id="PTHR32309:SF13">
    <property type="entry name" value="FERRIC ENTEROBACTIN TRANSPORT PROTEIN FEPE"/>
    <property type="match status" value="1"/>
</dbReference>
<name>A0ABX7KC31_9SPHN</name>
<evidence type="ECO:0000256" key="4">
    <source>
        <dbReference type="ARBA" id="ARBA00011903"/>
    </source>
</evidence>
<keyword evidence="8 17" id="KW-0812">Transmembrane</keyword>
<dbReference type="Pfam" id="PF13614">
    <property type="entry name" value="AAA_31"/>
    <property type="match status" value="1"/>
</dbReference>
<accession>A0ABX7KC31</accession>
<dbReference type="CDD" id="cd05387">
    <property type="entry name" value="BY-kinase"/>
    <property type="match status" value="1"/>
</dbReference>
<evidence type="ECO:0000313" key="21">
    <source>
        <dbReference type="EMBL" id="QSB45027.1"/>
    </source>
</evidence>
<dbReference type="InterPro" id="IPR003856">
    <property type="entry name" value="LPS_length_determ_N"/>
</dbReference>
<dbReference type="NCBIfam" id="TIGR01007">
    <property type="entry name" value="eps_fam"/>
    <property type="match status" value="1"/>
</dbReference>